<evidence type="ECO:0000313" key="1">
    <source>
        <dbReference type="EMBL" id="MCT4795826.1"/>
    </source>
</evidence>
<gene>
    <name evidence="1" type="ORF">NQG31_09720</name>
</gene>
<protein>
    <submittedName>
        <fullName evidence="1">Uncharacterized protein</fullName>
    </submittedName>
</protein>
<organism evidence="1 2">
    <name type="scientific">Exiguobacterium alkaliphilum</name>
    <dbReference type="NCBI Taxonomy" id="1428684"/>
    <lineage>
        <taxon>Bacteria</taxon>
        <taxon>Bacillati</taxon>
        <taxon>Bacillota</taxon>
        <taxon>Bacilli</taxon>
        <taxon>Bacillales</taxon>
        <taxon>Bacillales Family XII. Incertae Sedis</taxon>
        <taxon>Exiguobacterium</taxon>
    </lineage>
</organism>
<evidence type="ECO:0000313" key="2">
    <source>
        <dbReference type="Proteomes" id="UP001206821"/>
    </source>
</evidence>
<proteinExistence type="predicted"/>
<name>A0ABT2L1P3_9BACL</name>
<reference evidence="1 2" key="1">
    <citation type="submission" date="2022-07" db="EMBL/GenBank/DDBJ databases">
        <title>Genomic and pangenome structural analysis of the polyextremophile Exiguobacterium.</title>
        <authorList>
            <person name="Shen L."/>
        </authorList>
    </citation>
    <scope>NUCLEOTIDE SEQUENCE [LARGE SCALE GENOMIC DNA]</scope>
    <source>
        <strain evidence="1 2">12_1</strain>
    </source>
</reference>
<comment type="caution">
    <text evidence="1">The sequence shown here is derived from an EMBL/GenBank/DDBJ whole genome shotgun (WGS) entry which is preliminary data.</text>
</comment>
<sequence length="42" mass="4091">MNDVSNAGSNVIIRLASVSFTSAASGSSASIGSTANVRSNCS</sequence>
<dbReference type="RefSeq" id="WP_260577645.1">
    <property type="nucleotide sequence ID" value="NZ_JANIEK010000037.1"/>
</dbReference>
<dbReference type="Proteomes" id="UP001206821">
    <property type="component" value="Unassembled WGS sequence"/>
</dbReference>
<accession>A0ABT2L1P3</accession>
<dbReference type="EMBL" id="JANIEK010000037">
    <property type="protein sequence ID" value="MCT4795826.1"/>
    <property type="molecule type" value="Genomic_DNA"/>
</dbReference>
<keyword evidence="2" id="KW-1185">Reference proteome</keyword>